<evidence type="ECO:0000256" key="3">
    <source>
        <dbReference type="ARBA" id="ARBA00013650"/>
    </source>
</evidence>
<dbReference type="PRINTS" id="PR00727">
    <property type="entry name" value="LEADERPTASE"/>
</dbReference>
<dbReference type="InterPro" id="IPR000223">
    <property type="entry name" value="Pept_S26A_signal_pept_1"/>
</dbReference>
<dbReference type="InterPro" id="IPR019533">
    <property type="entry name" value="Peptidase_S26"/>
</dbReference>
<evidence type="ECO:0000256" key="4">
    <source>
        <dbReference type="ARBA" id="ARBA00022670"/>
    </source>
</evidence>
<dbReference type="GO" id="GO:0006465">
    <property type="term" value="P:signal peptide processing"/>
    <property type="evidence" value="ECO:0007669"/>
    <property type="project" value="InterPro"/>
</dbReference>
<evidence type="ECO:0000256" key="9">
    <source>
        <dbReference type="ARBA" id="ARBA00023128"/>
    </source>
</evidence>
<dbReference type="GO" id="GO:0004252">
    <property type="term" value="F:serine-type endopeptidase activity"/>
    <property type="evidence" value="ECO:0007669"/>
    <property type="project" value="InterPro"/>
</dbReference>
<accession>A0A2G5BK28</accession>
<evidence type="ECO:0000259" key="12">
    <source>
        <dbReference type="Pfam" id="PF10502"/>
    </source>
</evidence>
<dbReference type="OrthoDB" id="308440at2759"/>
<comment type="similarity">
    <text evidence="2">Belongs to the peptidase S26 family. IMP2 subfamily.</text>
</comment>
<keyword evidence="5" id="KW-0812">Transmembrane</keyword>
<dbReference type="Gene3D" id="2.10.109.10">
    <property type="entry name" value="Umud Fragment, subunit A"/>
    <property type="match status" value="1"/>
</dbReference>
<dbReference type="FunFam" id="2.10.109.10:FF:000005">
    <property type="entry name" value="Mitochondrial inner membrane protease subunit"/>
    <property type="match status" value="1"/>
</dbReference>
<dbReference type="CDD" id="cd06530">
    <property type="entry name" value="S26_SPase_I"/>
    <property type="match status" value="1"/>
</dbReference>
<evidence type="ECO:0000313" key="13">
    <source>
        <dbReference type="EMBL" id="PIA19368.1"/>
    </source>
</evidence>
<evidence type="ECO:0000256" key="11">
    <source>
        <dbReference type="PIRSR" id="PIRSR600223-1"/>
    </source>
</evidence>
<dbReference type="Proteomes" id="UP000242474">
    <property type="component" value="Unassembled WGS sequence"/>
</dbReference>
<dbReference type="AlphaFoldDB" id="A0A2G5BK28"/>
<evidence type="ECO:0000256" key="7">
    <source>
        <dbReference type="ARBA" id="ARBA00022801"/>
    </source>
</evidence>
<gene>
    <name evidence="13" type="ORF">COEREDRAFT_79298</name>
</gene>
<feature type="active site" evidence="11">
    <location>
        <position position="57"/>
    </location>
</feature>
<feature type="domain" description="Peptidase S26" evidence="12">
    <location>
        <begin position="2"/>
        <end position="67"/>
    </location>
</feature>
<organism evidence="13 14">
    <name type="scientific">Coemansia reversa (strain ATCC 12441 / NRRL 1564)</name>
    <dbReference type="NCBI Taxonomy" id="763665"/>
    <lineage>
        <taxon>Eukaryota</taxon>
        <taxon>Fungi</taxon>
        <taxon>Fungi incertae sedis</taxon>
        <taxon>Zoopagomycota</taxon>
        <taxon>Kickxellomycotina</taxon>
        <taxon>Kickxellomycetes</taxon>
        <taxon>Kickxellales</taxon>
        <taxon>Kickxellaceae</taxon>
        <taxon>Coemansia</taxon>
    </lineage>
</organism>
<keyword evidence="6" id="KW-0999">Mitochondrion inner membrane</keyword>
<comment type="subcellular location">
    <subcellularLocation>
        <location evidence="1">Mitochondrion inner membrane</location>
        <topology evidence="1">Single-pass membrane protein</topology>
    </subcellularLocation>
</comment>
<dbReference type="PANTHER" id="PTHR46041:SF2">
    <property type="entry name" value="MITOCHONDRIAL INNER MEMBRANE PROTEASE SUBUNIT 2"/>
    <property type="match status" value="1"/>
</dbReference>
<evidence type="ECO:0000313" key="14">
    <source>
        <dbReference type="Proteomes" id="UP000242474"/>
    </source>
</evidence>
<reference evidence="13 14" key="1">
    <citation type="journal article" date="2015" name="Genome Biol. Evol.">
        <title>Phylogenomic analyses indicate that early fungi evolved digesting cell walls of algal ancestors of land plants.</title>
        <authorList>
            <person name="Chang Y."/>
            <person name="Wang S."/>
            <person name="Sekimoto S."/>
            <person name="Aerts A.L."/>
            <person name="Choi C."/>
            <person name="Clum A."/>
            <person name="LaButti K.M."/>
            <person name="Lindquist E.A."/>
            <person name="Yee Ngan C."/>
            <person name="Ohm R.A."/>
            <person name="Salamov A.A."/>
            <person name="Grigoriev I.V."/>
            <person name="Spatafora J.W."/>
            <person name="Berbee M.L."/>
        </authorList>
    </citation>
    <scope>NUCLEOTIDE SEQUENCE [LARGE SCALE GENOMIC DNA]</scope>
    <source>
        <strain evidence="13 14">NRRL 1564</strain>
    </source>
</reference>
<keyword evidence="9" id="KW-0496">Mitochondrion</keyword>
<dbReference type="EMBL" id="KZ303487">
    <property type="protein sequence ID" value="PIA19368.1"/>
    <property type="molecule type" value="Genomic_DNA"/>
</dbReference>
<proteinExistence type="inferred from homology"/>
<dbReference type="STRING" id="763665.A0A2G5BK28"/>
<dbReference type="Pfam" id="PF10502">
    <property type="entry name" value="Peptidase_S26"/>
    <property type="match status" value="1"/>
</dbReference>
<evidence type="ECO:0000256" key="6">
    <source>
        <dbReference type="ARBA" id="ARBA00022792"/>
    </source>
</evidence>
<dbReference type="InterPro" id="IPR036286">
    <property type="entry name" value="LexA/Signal_pep-like_sf"/>
</dbReference>
<evidence type="ECO:0000256" key="8">
    <source>
        <dbReference type="ARBA" id="ARBA00022989"/>
    </source>
</evidence>
<feature type="active site" evidence="11">
    <location>
        <position position="6"/>
    </location>
</feature>
<keyword evidence="4" id="KW-0645">Protease</keyword>
<dbReference type="InterPro" id="IPR037730">
    <property type="entry name" value="IMP2"/>
</dbReference>
<sequence length="150" mass="16767">MISGRSMQPALNPDSNRLWRDVVLVNRMVKGGMTSRLSRGDIVTFTSPFDPNRCIVKRIVALPHDCVVPLGKPDSFVRIPMGHFWVEGDESFHSNDSNSFGPIPLALVGGRVIRPIWPPSRFGARIPPLPEWKRPRIFANGSTRLSDLDP</sequence>
<keyword evidence="7" id="KW-0378">Hydrolase</keyword>
<keyword evidence="8" id="KW-1133">Transmembrane helix</keyword>
<evidence type="ECO:0000256" key="2">
    <source>
        <dbReference type="ARBA" id="ARBA00007066"/>
    </source>
</evidence>
<evidence type="ECO:0000256" key="1">
    <source>
        <dbReference type="ARBA" id="ARBA00004434"/>
    </source>
</evidence>
<keyword evidence="10" id="KW-0472">Membrane</keyword>
<dbReference type="PANTHER" id="PTHR46041">
    <property type="entry name" value="MITOCHONDRIAL INNER MEMBRANE PROTEASE SUBUNIT 2"/>
    <property type="match status" value="1"/>
</dbReference>
<dbReference type="GO" id="GO:0042720">
    <property type="term" value="C:mitochondrial inner membrane peptidase complex"/>
    <property type="evidence" value="ECO:0007669"/>
    <property type="project" value="InterPro"/>
</dbReference>
<evidence type="ECO:0000256" key="5">
    <source>
        <dbReference type="ARBA" id="ARBA00022692"/>
    </source>
</evidence>
<name>A0A2G5BK28_COERN</name>
<dbReference type="GO" id="GO:0006627">
    <property type="term" value="P:protein processing involved in protein targeting to mitochondrion"/>
    <property type="evidence" value="ECO:0007669"/>
    <property type="project" value="InterPro"/>
</dbReference>
<keyword evidence="14" id="KW-1185">Reference proteome</keyword>
<evidence type="ECO:0000256" key="10">
    <source>
        <dbReference type="ARBA" id="ARBA00023136"/>
    </source>
</evidence>
<protein>
    <recommendedName>
        <fullName evidence="3">Mitochondrial inner membrane protease subunit 2</fullName>
    </recommendedName>
</protein>
<dbReference type="SUPFAM" id="SSF51306">
    <property type="entry name" value="LexA/Signal peptidase"/>
    <property type="match status" value="1"/>
</dbReference>